<reference evidence="4 5" key="1">
    <citation type="submission" date="2018-11" db="EMBL/GenBank/DDBJ databases">
        <title>The draft genome sequence of Amphritea opalescens ANRC-JH13T.</title>
        <authorList>
            <person name="Fang Z."/>
            <person name="Zhang Y."/>
            <person name="Han X."/>
        </authorList>
    </citation>
    <scope>NUCLEOTIDE SEQUENCE [LARGE SCALE GENOMIC DNA]</scope>
    <source>
        <strain evidence="4 5">ANRC-JH13</strain>
    </source>
</reference>
<evidence type="ECO:0000256" key="2">
    <source>
        <dbReference type="SAM" id="Phobius"/>
    </source>
</evidence>
<comment type="caution">
    <text evidence="4">The sequence shown here is derived from an EMBL/GenBank/DDBJ whole genome shotgun (WGS) entry which is preliminary data.</text>
</comment>
<dbReference type="PANTHER" id="PTHR35894:SF7">
    <property type="entry name" value="GENERAL SECRETION PATHWAY PROTEIN A-RELATED"/>
    <property type="match status" value="1"/>
</dbReference>
<dbReference type="Gene3D" id="3.30.70.1070">
    <property type="entry name" value="Sporulation related repeat"/>
    <property type="match status" value="1"/>
</dbReference>
<dbReference type="Pfam" id="PF05036">
    <property type="entry name" value="SPOR"/>
    <property type="match status" value="1"/>
</dbReference>
<organism evidence="4 5">
    <name type="scientific">Amphritea opalescens</name>
    <dbReference type="NCBI Taxonomy" id="2490544"/>
    <lineage>
        <taxon>Bacteria</taxon>
        <taxon>Pseudomonadati</taxon>
        <taxon>Pseudomonadota</taxon>
        <taxon>Gammaproteobacteria</taxon>
        <taxon>Oceanospirillales</taxon>
        <taxon>Oceanospirillaceae</taxon>
        <taxon>Amphritea</taxon>
    </lineage>
</organism>
<feature type="region of interest" description="Disordered" evidence="1">
    <location>
        <begin position="371"/>
        <end position="414"/>
    </location>
</feature>
<accession>A0A430KUW2</accession>
<dbReference type="OrthoDB" id="6189127at2"/>
<sequence length="559" mass="60070">MADLKGNGVDSLADAFAQAEQRKDFFYEPSSRLQMLEKLEHLSRFSDFLLLLTGPAGSGKTVLIRQLQAAPSDRTLRLCAVDGRQTPSLNGLLVALSEQLSPELDTQADNQGMLNAIYSFAQVMAAEHIQWVIIIDNADELEQAAIKLLLQMLSEAQGLPVKPHLLLAAGDNFPAKLQAFDEYDLLDAQVHQLQLEPFTFTEARSYLLQRYSAAASLSEKQLQAVYAAAGGYPGGLNRQVEQLFRSGSVPKATAPTALTRVHFVSIAVVLLAVLLGSLWQYWPESDVGTTRTQVEIQVPIEAGAVIAQTDEPVPVLEAPLVYNEPQSTIPAAVPSTDIQPGVPLDMQAEMSQPDAKPVTAAPIDIAVKVDSQPGMNASSDTSSNPVAQQTQTPAAAPQPVIPPTPPAKVESQPVAQAAPVAPKVVKPVKPAPVPKPAVVVSKPAKVAPVAKPTVVAAPALSEAEQTLLKWPATGYTLQMLGAGKRSSAEQFIQAQAEPQKFYMFQTRYKNKPWFVVVYGQYKDRNAAHAAATALPSALTKLKPWARTIQGIQADIATRK</sequence>
<dbReference type="InterPro" id="IPR007730">
    <property type="entry name" value="SPOR-like_dom"/>
</dbReference>
<dbReference type="CDD" id="cd00009">
    <property type="entry name" value="AAA"/>
    <property type="match status" value="1"/>
</dbReference>
<dbReference type="Proteomes" id="UP000283087">
    <property type="component" value="Unassembled WGS sequence"/>
</dbReference>
<dbReference type="Pfam" id="PF13401">
    <property type="entry name" value="AAA_22"/>
    <property type="match status" value="1"/>
</dbReference>
<dbReference type="EMBL" id="RQXW01000002">
    <property type="protein sequence ID" value="RTE67248.1"/>
    <property type="molecule type" value="Genomic_DNA"/>
</dbReference>
<evidence type="ECO:0000313" key="5">
    <source>
        <dbReference type="Proteomes" id="UP000283087"/>
    </source>
</evidence>
<dbReference type="GO" id="GO:0016887">
    <property type="term" value="F:ATP hydrolysis activity"/>
    <property type="evidence" value="ECO:0007669"/>
    <property type="project" value="InterPro"/>
</dbReference>
<dbReference type="GO" id="GO:0042834">
    <property type="term" value="F:peptidoglycan binding"/>
    <property type="evidence" value="ECO:0007669"/>
    <property type="project" value="InterPro"/>
</dbReference>
<dbReference type="InterPro" id="IPR027417">
    <property type="entry name" value="P-loop_NTPase"/>
</dbReference>
<dbReference type="AlphaFoldDB" id="A0A430KUW2"/>
<dbReference type="InterPro" id="IPR052026">
    <property type="entry name" value="ExeA_AAA_ATPase_DNA-bind"/>
</dbReference>
<evidence type="ECO:0000259" key="3">
    <source>
        <dbReference type="PROSITE" id="PS51724"/>
    </source>
</evidence>
<keyword evidence="2" id="KW-0812">Transmembrane</keyword>
<dbReference type="SUPFAM" id="SSF52540">
    <property type="entry name" value="P-loop containing nucleoside triphosphate hydrolases"/>
    <property type="match status" value="1"/>
</dbReference>
<dbReference type="RefSeq" id="WP_126157216.1">
    <property type="nucleotide sequence ID" value="NZ_RQXW01000002.1"/>
</dbReference>
<name>A0A430KUW2_9GAMM</name>
<evidence type="ECO:0000256" key="1">
    <source>
        <dbReference type="SAM" id="MobiDB-lite"/>
    </source>
</evidence>
<feature type="compositionally biased region" description="Low complexity" evidence="1">
    <location>
        <begin position="385"/>
        <end position="398"/>
    </location>
</feature>
<keyword evidence="2" id="KW-1133">Transmembrane helix</keyword>
<protein>
    <submittedName>
        <fullName evidence="4">AAA family ATPase</fullName>
    </submittedName>
</protein>
<proteinExistence type="predicted"/>
<feature type="transmembrane region" description="Helical" evidence="2">
    <location>
        <begin position="261"/>
        <end position="282"/>
    </location>
</feature>
<dbReference type="InterPro" id="IPR036680">
    <property type="entry name" value="SPOR-like_sf"/>
</dbReference>
<dbReference type="Gene3D" id="3.40.50.300">
    <property type="entry name" value="P-loop containing nucleotide triphosphate hydrolases"/>
    <property type="match status" value="1"/>
</dbReference>
<dbReference type="PANTHER" id="PTHR35894">
    <property type="entry name" value="GENERAL SECRETION PATHWAY PROTEIN A-RELATED"/>
    <property type="match status" value="1"/>
</dbReference>
<dbReference type="PROSITE" id="PS51724">
    <property type="entry name" value="SPOR"/>
    <property type="match status" value="1"/>
</dbReference>
<keyword evidence="5" id="KW-1185">Reference proteome</keyword>
<gene>
    <name evidence="4" type="ORF">EH243_03320</name>
</gene>
<feature type="compositionally biased region" description="Polar residues" evidence="1">
    <location>
        <begin position="373"/>
        <end position="384"/>
    </location>
</feature>
<dbReference type="InterPro" id="IPR049945">
    <property type="entry name" value="AAA_22"/>
</dbReference>
<keyword evidence="2" id="KW-0472">Membrane</keyword>
<feature type="domain" description="SPOR" evidence="3">
    <location>
        <begin position="469"/>
        <end position="547"/>
    </location>
</feature>
<evidence type="ECO:0000313" key="4">
    <source>
        <dbReference type="EMBL" id="RTE67248.1"/>
    </source>
</evidence>